<keyword evidence="2" id="KW-1185">Reference proteome</keyword>
<dbReference type="Proteomes" id="UP000814033">
    <property type="component" value="Unassembled WGS sequence"/>
</dbReference>
<organism evidence="1 2">
    <name type="scientific">Auriscalpium vulgare</name>
    <dbReference type="NCBI Taxonomy" id="40419"/>
    <lineage>
        <taxon>Eukaryota</taxon>
        <taxon>Fungi</taxon>
        <taxon>Dikarya</taxon>
        <taxon>Basidiomycota</taxon>
        <taxon>Agaricomycotina</taxon>
        <taxon>Agaricomycetes</taxon>
        <taxon>Russulales</taxon>
        <taxon>Auriscalpiaceae</taxon>
        <taxon>Auriscalpium</taxon>
    </lineage>
</organism>
<protein>
    <submittedName>
        <fullName evidence="1">Uncharacterized protein</fullName>
    </submittedName>
</protein>
<comment type="caution">
    <text evidence="1">The sequence shown here is derived from an EMBL/GenBank/DDBJ whole genome shotgun (WGS) entry which is preliminary data.</text>
</comment>
<dbReference type="EMBL" id="MU275857">
    <property type="protein sequence ID" value="KAI0050913.1"/>
    <property type="molecule type" value="Genomic_DNA"/>
</dbReference>
<reference evidence="1" key="2">
    <citation type="journal article" date="2022" name="New Phytol.">
        <title>Evolutionary transition to the ectomycorrhizal habit in the genomes of a hyperdiverse lineage of mushroom-forming fungi.</title>
        <authorList>
            <person name="Looney B."/>
            <person name="Miyauchi S."/>
            <person name="Morin E."/>
            <person name="Drula E."/>
            <person name="Courty P.E."/>
            <person name="Kohler A."/>
            <person name="Kuo A."/>
            <person name="LaButti K."/>
            <person name="Pangilinan J."/>
            <person name="Lipzen A."/>
            <person name="Riley R."/>
            <person name="Andreopoulos W."/>
            <person name="He G."/>
            <person name="Johnson J."/>
            <person name="Nolan M."/>
            <person name="Tritt A."/>
            <person name="Barry K.W."/>
            <person name="Grigoriev I.V."/>
            <person name="Nagy L.G."/>
            <person name="Hibbett D."/>
            <person name="Henrissat B."/>
            <person name="Matheny P.B."/>
            <person name="Labbe J."/>
            <person name="Martin F.M."/>
        </authorList>
    </citation>
    <scope>NUCLEOTIDE SEQUENCE</scope>
    <source>
        <strain evidence="1">FP105234-sp</strain>
    </source>
</reference>
<name>A0ACB8S476_9AGAM</name>
<accession>A0ACB8S476</accession>
<reference evidence="1" key="1">
    <citation type="submission" date="2021-02" db="EMBL/GenBank/DDBJ databases">
        <authorList>
            <consortium name="DOE Joint Genome Institute"/>
            <person name="Ahrendt S."/>
            <person name="Looney B.P."/>
            <person name="Miyauchi S."/>
            <person name="Morin E."/>
            <person name="Drula E."/>
            <person name="Courty P.E."/>
            <person name="Chicoki N."/>
            <person name="Fauchery L."/>
            <person name="Kohler A."/>
            <person name="Kuo A."/>
            <person name="Labutti K."/>
            <person name="Pangilinan J."/>
            <person name="Lipzen A."/>
            <person name="Riley R."/>
            <person name="Andreopoulos W."/>
            <person name="He G."/>
            <person name="Johnson J."/>
            <person name="Barry K.W."/>
            <person name="Grigoriev I.V."/>
            <person name="Nagy L."/>
            <person name="Hibbett D."/>
            <person name="Henrissat B."/>
            <person name="Matheny P.B."/>
            <person name="Labbe J."/>
            <person name="Martin F."/>
        </authorList>
    </citation>
    <scope>NUCLEOTIDE SEQUENCE</scope>
    <source>
        <strain evidence="1">FP105234-sp</strain>
    </source>
</reference>
<sequence>MPRTPFFIIRFVFFSLLVYLSLGALIFAAWNIGASHAFGVYVLGSSIFLIFNSIMTFILVSLSLSELALPRLSTAMVAYEVCWTGIMTVLALGASIHATLSGPPAVCQSKVPFSICASATILVPISWLTGTLMLAYFLTLVGLVVTQMYEVDGIWTMSVYDVPWFTKESPAGAPQLPPIRASISNPISMPSRRHSTSSLSYDVESQAGAPYTDKPLPPVRASIESSRPWWAKQFLFRPGRDLPFRVSMNFGKGKGRADMSGGAPRAATPPDDYTGSIVYPEREVRQPGQPPLPPYPRFTKEMFDPDEPIPLPRLSEWVRADEARGIDVHTIPRPGNPYIPDMRGF</sequence>
<gene>
    <name evidence="1" type="ORF">FA95DRAFT_1555178</name>
</gene>
<proteinExistence type="predicted"/>
<evidence type="ECO:0000313" key="1">
    <source>
        <dbReference type="EMBL" id="KAI0050913.1"/>
    </source>
</evidence>
<evidence type="ECO:0000313" key="2">
    <source>
        <dbReference type="Proteomes" id="UP000814033"/>
    </source>
</evidence>